<dbReference type="Proteomes" id="UP001151760">
    <property type="component" value="Unassembled WGS sequence"/>
</dbReference>
<evidence type="ECO:0000256" key="2">
    <source>
        <dbReference type="ARBA" id="ARBA00009592"/>
    </source>
</evidence>
<feature type="domain" description="Disease resistance R13L4/SHOC-2-like LRR" evidence="13">
    <location>
        <begin position="83"/>
        <end position="253"/>
    </location>
</feature>
<proteinExistence type="inferred from homology"/>
<comment type="similarity">
    <text evidence="2">Belongs to the RLP family.</text>
</comment>
<evidence type="ECO:0000256" key="9">
    <source>
        <dbReference type="ARBA" id="ARBA00023136"/>
    </source>
</evidence>
<dbReference type="PANTHER" id="PTHR48063:SF99">
    <property type="entry name" value="LEUCINE-RICH REPEAT-CONTAINING, PLANT-TYPE, LEUCINE-RICH REPEAT DOMAIN SUPERFAMILY"/>
    <property type="match status" value="1"/>
</dbReference>
<dbReference type="InterPro" id="IPR001611">
    <property type="entry name" value="Leu-rich_rpt"/>
</dbReference>
<keyword evidence="7" id="KW-0677">Repeat</keyword>
<keyword evidence="15" id="KW-1185">Reference proteome</keyword>
<feature type="domain" description="Leucine-rich repeat-containing N-terminal plant-type" evidence="12">
    <location>
        <begin position="2"/>
        <end position="41"/>
    </location>
</feature>
<feature type="domain" description="Disease resistance R13L4/SHOC-2-like LRR" evidence="13">
    <location>
        <begin position="383"/>
        <end position="554"/>
    </location>
</feature>
<reference evidence="14" key="2">
    <citation type="submission" date="2022-01" db="EMBL/GenBank/DDBJ databases">
        <authorList>
            <person name="Yamashiro T."/>
            <person name="Shiraishi A."/>
            <person name="Satake H."/>
            <person name="Nakayama K."/>
        </authorList>
    </citation>
    <scope>NUCLEOTIDE SEQUENCE</scope>
</reference>
<dbReference type="EMBL" id="BQNB010017470">
    <property type="protein sequence ID" value="GJT63549.1"/>
    <property type="molecule type" value="Genomic_DNA"/>
</dbReference>
<keyword evidence="9 11" id="KW-0472">Membrane</keyword>
<evidence type="ECO:0000313" key="14">
    <source>
        <dbReference type="EMBL" id="GJT63549.1"/>
    </source>
</evidence>
<comment type="subcellular location">
    <subcellularLocation>
        <location evidence="1">Cell membrane</location>
        <topology evidence="1">Single-pass type I membrane protein</topology>
    </subcellularLocation>
</comment>
<dbReference type="InterPro" id="IPR046956">
    <property type="entry name" value="RLP23-like"/>
</dbReference>
<dbReference type="Pfam" id="PF08263">
    <property type="entry name" value="LRRNT_2"/>
    <property type="match status" value="1"/>
</dbReference>
<evidence type="ECO:0000256" key="3">
    <source>
        <dbReference type="ARBA" id="ARBA00022475"/>
    </source>
</evidence>
<dbReference type="Pfam" id="PF13855">
    <property type="entry name" value="LRR_8"/>
    <property type="match status" value="1"/>
</dbReference>
<evidence type="ECO:0000313" key="15">
    <source>
        <dbReference type="Proteomes" id="UP001151760"/>
    </source>
</evidence>
<evidence type="ECO:0000256" key="7">
    <source>
        <dbReference type="ARBA" id="ARBA00022737"/>
    </source>
</evidence>
<organism evidence="14 15">
    <name type="scientific">Tanacetum coccineum</name>
    <dbReference type="NCBI Taxonomy" id="301880"/>
    <lineage>
        <taxon>Eukaryota</taxon>
        <taxon>Viridiplantae</taxon>
        <taxon>Streptophyta</taxon>
        <taxon>Embryophyta</taxon>
        <taxon>Tracheophyta</taxon>
        <taxon>Spermatophyta</taxon>
        <taxon>Magnoliopsida</taxon>
        <taxon>eudicotyledons</taxon>
        <taxon>Gunneridae</taxon>
        <taxon>Pentapetalae</taxon>
        <taxon>asterids</taxon>
        <taxon>campanulids</taxon>
        <taxon>Asterales</taxon>
        <taxon>Asteraceae</taxon>
        <taxon>Asteroideae</taxon>
        <taxon>Anthemideae</taxon>
        <taxon>Anthemidinae</taxon>
        <taxon>Tanacetum</taxon>
    </lineage>
</organism>
<evidence type="ECO:0000256" key="5">
    <source>
        <dbReference type="ARBA" id="ARBA00022692"/>
    </source>
</evidence>
<keyword evidence="10" id="KW-0325">Glycoprotein</keyword>
<evidence type="ECO:0000256" key="10">
    <source>
        <dbReference type="ARBA" id="ARBA00023180"/>
    </source>
</evidence>
<gene>
    <name evidence="14" type="ORF">Tco_1015029</name>
</gene>
<evidence type="ECO:0000259" key="12">
    <source>
        <dbReference type="Pfam" id="PF08263"/>
    </source>
</evidence>
<evidence type="ECO:0000256" key="11">
    <source>
        <dbReference type="SAM" id="Phobius"/>
    </source>
</evidence>
<keyword evidence="3" id="KW-1003">Cell membrane</keyword>
<keyword evidence="5 11" id="KW-0812">Transmembrane</keyword>
<evidence type="ECO:0000256" key="6">
    <source>
        <dbReference type="ARBA" id="ARBA00022729"/>
    </source>
</evidence>
<dbReference type="PANTHER" id="PTHR48063">
    <property type="entry name" value="LRR RECEPTOR-LIKE KINASE"/>
    <property type="match status" value="1"/>
</dbReference>
<feature type="transmembrane region" description="Helical" evidence="11">
    <location>
        <begin position="964"/>
        <end position="987"/>
    </location>
</feature>
<dbReference type="InterPro" id="IPR032675">
    <property type="entry name" value="LRR_dom_sf"/>
</dbReference>
<comment type="caution">
    <text evidence="14">The sequence shown here is derived from an EMBL/GenBank/DDBJ whole genome shotgun (WGS) entry which is preliminary data.</text>
</comment>
<evidence type="ECO:0000256" key="4">
    <source>
        <dbReference type="ARBA" id="ARBA00022614"/>
    </source>
</evidence>
<dbReference type="InterPro" id="IPR055414">
    <property type="entry name" value="LRR_R13L4/SHOC2-like"/>
</dbReference>
<evidence type="ECO:0000259" key="13">
    <source>
        <dbReference type="Pfam" id="PF23598"/>
    </source>
</evidence>
<evidence type="ECO:0000256" key="1">
    <source>
        <dbReference type="ARBA" id="ARBA00004251"/>
    </source>
</evidence>
<keyword evidence="4" id="KW-0433">Leucine-rich repeat</keyword>
<keyword evidence="8 11" id="KW-1133">Transmembrane helix</keyword>
<dbReference type="SMART" id="SM00369">
    <property type="entry name" value="LRR_TYP"/>
    <property type="match status" value="10"/>
</dbReference>
<protein>
    <submittedName>
        <fullName evidence="14">Receptor-like protein EIX2</fullName>
    </submittedName>
</protein>
<dbReference type="InterPro" id="IPR003591">
    <property type="entry name" value="Leu-rich_rpt_typical-subtyp"/>
</dbReference>
<dbReference type="InterPro" id="IPR013210">
    <property type="entry name" value="LRR_N_plant-typ"/>
</dbReference>
<keyword evidence="6" id="KW-0732">Signal</keyword>
<accession>A0ABQ5FKC6</accession>
<dbReference type="SUPFAM" id="SSF52047">
    <property type="entry name" value="RNI-like"/>
    <property type="match status" value="1"/>
</dbReference>
<sequence>MDGERQALLEFKHGLIDEADRLASWVGEESDCCNWVGIVCDNYTGHVSRIHLAALEGHCGMHMLDYGTEKEYEEGSRQRLRGNLSSSLLHLKQLRHLDLSCNDFGGIKVPKFIGSLGNLRYLNLSTSKFGGTIPPQLGNLTNLQVLCLGSSLELSYYISTILNIQWLSSLRRLHHLEISRVDLSKETAWLQVINTLPSLVTLGMSECELLYINPHVVRLNVTSLSFLDLSNNNFNSSVPRWLFSITSLVSLDLSGCNLYGPIPSSAATFHNLSSLQLLHVSQNDFMNSSIVLEGLSSISGNLISLDMSSCGVSSSVLDSLHNLTSVIRLDLSENQLTKRITKLLFNICNSIEIDLSRNDFRNMSLTYLLESLFKCKTPALESLVLSTSRLSGHLPSQLGQLEHLEHLELYGNYIAGTIPASIGRLSRLRTLDLGANLIIGSMPYSIGQLSSLEVLNLYSNLLNGSLPADSVVKLSQLKQLDISNNRAVTETHFVKLVSLKDLFGGGNNLTLRPRLANWIPPFQLQKLNLNSWSLGPQFPFWLQSQKDLDLLDISNTGIYSPMPPESFWRLLPCLESLDMSHNHMRGMLSSIPATLSLLNINSNEFSGTLPHFSNGWFQSTYDLSDNFFEGSLQHVFCSYGEKLVQVLNLGNNRLSGVIPECWEKWPTLEFLNLENNNLSGRIPRTLGNLSYLQSLNMHGNKLSGRLPASLMNLTNLRIIQLGGNELTGNIPTWLGRELTFLRLVNLKSNNFDGNIPHEICHLTHIQILELSDNNLSGPIPRCFNNFTVLSVKETDVVNFLYTTYYPDTSTEVIASDSLVMKGREDTYDTILPLVLLLDFSNNKLSGNIPMELTALRALQSLNLSRNQLTGWIPVNIGDMNSLETLDLSVNKLSGELPVSLSTLHFLSNFNVSCNSLTGRIPSSTQLQSFTESSFLGNNLCGDPLTVFCTSVEVTDTKDHEEDHWALIISIVLGFVVGFWVIVAPLIVSRSWRIAYFRFVSELKYMMYDVMHKYCFSIFSK</sequence>
<dbReference type="Gene3D" id="3.80.10.10">
    <property type="entry name" value="Ribonuclease Inhibitor"/>
    <property type="match status" value="4"/>
</dbReference>
<dbReference type="Pfam" id="PF00560">
    <property type="entry name" value="LRR_1"/>
    <property type="match status" value="3"/>
</dbReference>
<evidence type="ECO:0000256" key="8">
    <source>
        <dbReference type="ARBA" id="ARBA00022989"/>
    </source>
</evidence>
<dbReference type="Pfam" id="PF23598">
    <property type="entry name" value="LRR_14"/>
    <property type="match status" value="2"/>
</dbReference>
<name>A0ABQ5FKC6_9ASTR</name>
<reference evidence="14" key="1">
    <citation type="journal article" date="2022" name="Int. J. Mol. Sci.">
        <title>Draft Genome of Tanacetum Coccineum: Genomic Comparison of Closely Related Tanacetum-Family Plants.</title>
        <authorList>
            <person name="Yamashiro T."/>
            <person name="Shiraishi A."/>
            <person name="Nakayama K."/>
            <person name="Satake H."/>
        </authorList>
    </citation>
    <scope>NUCLEOTIDE SEQUENCE</scope>
</reference>
<dbReference type="SUPFAM" id="SSF52058">
    <property type="entry name" value="L domain-like"/>
    <property type="match status" value="2"/>
</dbReference>